<name>A0ABR2ELR3_9ROSI</name>
<proteinExistence type="predicted"/>
<gene>
    <name evidence="1" type="ORF">V6N12_010992</name>
</gene>
<reference evidence="1 2" key="1">
    <citation type="journal article" date="2024" name="G3 (Bethesda)">
        <title>Genome assembly of Hibiscus sabdariffa L. provides insights into metabolisms of medicinal natural products.</title>
        <authorList>
            <person name="Kim T."/>
        </authorList>
    </citation>
    <scope>NUCLEOTIDE SEQUENCE [LARGE SCALE GENOMIC DNA]</scope>
    <source>
        <strain evidence="1">TK-2024</strain>
        <tissue evidence="1">Old leaves</tissue>
    </source>
</reference>
<organism evidence="1 2">
    <name type="scientific">Hibiscus sabdariffa</name>
    <name type="common">roselle</name>
    <dbReference type="NCBI Taxonomy" id="183260"/>
    <lineage>
        <taxon>Eukaryota</taxon>
        <taxon>Viridiplantae</taxon>
        <taxon>Streptophyta</taxon>
        <taxon>Embryophyta</taxon>
        <taxon>Tracheophyta</taxon>
        <taxon>Spermatophyta</taxon>
        <taxon>Magnoliopsida</taxon>
        <taxon>eudicotyledons</taxon>
        <taxon>Gunneridae</taxon>
        <taxon>Pentapetalae</taxon>
        <taxon>rosids</taxon>
        <taxon>malvids</taxon>
        <taxon>Malvales</taxon>
        <taxon>Malvaceae</taxon>
        <taxon>Malvoideae</taxon>
        <taxon>Hibiscus</taxon>
    </lineage>
</organism>
<keyword evidence="2" id="KW-1185">Reference proteome</keyword>
<evidence type="ECO:0000313" key="1">
    <source>
        <dbReference type="EMBL" id="KAK8562928.1"/>
    </source>
</evidence>
<dbReference type="EMBL" id="JBBPBM010000012">
    <property type="protein sequence ID" value="KAK8562928.1"/>
    <property type="molecule type" value="Genomic_DNA"/>
</dbReference>
<comment type="caution">
    <text evidence="1">The sequence shown here is derived from an EMBL/GenBank/DDBJ whole genome shotgun (WGS) entry which is preliminary data.</text>
</comment>
<dbReference type="Proteomes" id="UP001472677">
    <property type="component" value="Unassembled WGS sequence"/>
</dbReference>
<sequence length="116" mass="12895">MLTISKVLTRTDVEKSLLIPGDSFSIFSVSFNGGHFFNMAAIDGTGKALDFPCFLLQVEGIVSVGWLPFLAGKDVRAGDMVLLHRKWMDDGDDSTVEIEVRRKIRLLGEDIWAVLH</sequence>
<protein>
    <recommendedName>
        <fullName evidence="3">TF-B3 domain-containing protein</fullName>
    </recommendedName>
</protein>
<evidence type="ECO:0000313" key="2">
    <source>
        <dbReference type="Proteomes" id="UP001472677"/>
    </source>
</evidence>
<accession>A0ABR2ELR3</accession>
<evidence type="ECO:0008006" key="3">
    <source>
        <dbReference type="Google" id="ProtNLM"/>
    </source>
</evidence>